<evidence type="ECO:0000256" key="3">
    <source>
        <dbReference type="ARBA" id="ARBA00022525"/>
    </source>
</evidence>
<feature type="region of interest" description="Disordered" evidence="5">
    <location>
        <begin position="90"/>
        <end position="117"/>
    </location>
</feature>
<dbReference type="Proteomes" id="UP000230423">
    <property type="component" value="Unassembled WGS sequence"/>
</dbReference>
<organism evidence="6 7">
    <name type="scientific">Teladorsagia circumcincta</name>
    <name type="common">Brown stomach worm</name>
    <name type="synonym">Ostertagia circumcincta</name>
    <dbReference type="NCBI Taxonomy" id="45464"/>
    <lineage>
        <taxon>Eukaryota</taxon>
        <taxon>Metazoa</taxon>
        <taxon>Ecdysozoa</taxon>
        <taxon>Nematoda</taxon>
        <taxon>Chromadorea</taxon>
        <taxon>Rhabditida</taxon>
        <taxon>Rhabditina</taxon>
        <taxon>Rhabditomorpha</taxon>
        <taxon>Strongyloidea</taxon>
        <taxon>Trichostrongylidae</taxon>
        <taxon>Teladorsagia</taxon>
    </lineage>
</organism>
<dbReference type="EMBL" id="KZ345679">
    <property type="protein sequence ID" value="PIO72426.1"/>
    <property type="molecule type" value="Genomic_DNA"/>
</dbReference>
<keyword evidence="3" id="KW-0964">Secreted</keyword>
<evidence type="ECO:0000256" key="2">
    <source>
        <dbReference type="ARBA" id="ARBA00007236"/>
    </source>
</evidence>
<reference evidence="6 7" key="1">
    <citation type="submission" date="2015-09" db="EMBL/GenBank/DDBJ databases">
        <title>Draft genome of the parasitic nematode Teladorsagia circumcincta isolate WARC Sus (inbred).</title>
        <authorList>
            <person name="Mitreva M."/>
        </authorList>
    </citation>
    <scope>NUCLEOTIDE SEQUENCE [LARGE SCALE GENOMIC DNA]</scope>
    <source>
        <strain evidence="6 7">S</strain>
    </source>
</reference>
<name>A0A2G9UQJ7_TELCI</name>
<protein>
    <submittedName>
        <fullName evidence="6">Uncharacterized protein</fullName>
    </submittedName>
</protein>
<keyword evidence="7" id="KW-1185">Reference proteome</keyword>
<evidence type="ECO:0000256" key="4">
    <source>
        <dbReference type="ARBA" id="ARBA00022729"/>
    </source>
</evidence>
<dbReference type="Pfam" id="PF06083">
    <property type="entry name" value="IL17"/>
    <property type="match status" value="1"/>
</dbReference>
<evidence type="ECO:0000256" key="5">
    <source>
        <dbReference type="SAM" id="MobiDB-lite"/>
    </source>
</evidence>
<evidence type="ECO:0000313" key="7">
    <source>
        <dbReference type="Proteomes" id="UP000230423"/>
    </source>
</evidence>
<dbReference type="GO" id="GO:0005125">
    <property type="term" value="F:cytokine activity"/>
    <property type="evidence" value="ECO:0007669"/>
    <property type="project" value="InterPro"/>
</dbReference>
<feature type="compositionally biased region" description="Basic and acidic residues" evidence="5">
    <location>
        <begin position="90"/>
        <end position="108"/>
    </location>
</feature>
<dbReference type="Gene3D" id="2.10.90.10">
    <property type="entry name" value="Cystine-knot cytokines"/>
    <property type="match status" value="1"/>
</dbReference>
<accession>A0A2G9UQJ7</accession>
<keyword evidence="4" id="KW-0732">Signal</keyword>
<comment type="subcellular location">
    <subcellularLocation>
        <location evidence="1">Secreted</location>
    </subcellularLocation>
</comment>
<sequence>MISEAGVDKIIVESIRAYVYERDNERIRYGAHIIDVYDMTEKNFTRRTKRGGEYKRKSATNGSSSAFASKQQTVLIAFAFCDRCRLHKDQKPRPLEKDKTPPTNDKKQPPTQVSGIGVTLPRNSLEDASGQRRKKILNLNGLRHGEQITTSSSSCNSKKLEVVSAETPLRERALCKFEYILNYNPRRLPAALTEVKCSCHRSNSKLVGKRIFECEHLRYQVRVLMFDETCNTFREHIETIALACIPVIQANANADGEAEFMFPIKAEVPV</sequence>
<dbReference type="AlphaFoldDB" id="A0A2G9UQJ7"/>
<dbReference type="InterPro" id="IPR029034">
    <property type="entry name" value="Cystine-knot_cytokine"/>
</dbReference>
<evidence type="ECO:0000256" key="1">
    <source>
        <dbReference type="ARBA" id="ARBA00004613"/>
    </source>
</evidence>
<dbReference type="SUPFAM" id="SSF57501">
    <property type="entry name" value="Cystine-knot cytokines"/>
    <property type="match status" value="1"/>
</dbReference>
<evidence type="ECO:0000313" key="6">
    <source>
        <dbReference type="EMBL" id="PIO72426.1"/>
    </source>
</evidence>
<dbReference type="GO" id="GO:0005576">
    <property type="term" value="C:extracellular region"/>
    <property type="evidence" value="ECO:0007669"/>
    <property type="project" value="UniProtKB-SubCell"/>
</dbReference>
<dbReference type="InterPro" id="IPR010345">
    <property type="entry name" value="IL-17_fam"/>
</dbReference>
<gene>
    <name evidence="6" type="ORF">TELCIR_05649</name>
</gene>
<comment type="similarity">
    <text evidence="2">Belongs to the IL-17 family.</text>
</comment>
<proteinExistence type="inferred from homology"/>
<dbReference type="OrthoDB" id="5802485at2759"/>